<protein>
    <submittedName>
        <fullName evidence="1">Uncharacterized protein</fullName>
    </submittedName>
</protein>
<dbReference type="Proteomes" id="UP000735302">
    <property type="component" value="Unassembled WGS sequence"/>
</dbReference>
<dbReference type="AlphaFoldDB" id="A0AAV3YMP3"/>
<keyword evidence="2" id="KW-1185">Reference proteome</keyword>
<reference evidence="1 2" key="1">
    <citation type="journal article" date="2021" name="Elife">
        <title>Chloroplast acquisition without the gene transfer in kleptoplastic sea slugs, Plakobranchus ocellatus.</title>
        <authorList>
            <person name="Maeda T."/>
            <person name="Takahashi S."/>
            <person name="Yoshida T."/>
            <person name="Shimamura S."/>
            <person name="Takaki Y."/>
            <person name="Nagai Y."/>
            <person name="Toyoda A."/>
            <person name="Suzuki Y."/>
            <person name="Arimoto A."/>
            <person name="Ishii H."/>
            <person name="Satoh N."/>
            <person name="Nishiyama T."/>
            <person name="Hasebe M."/>
            <person name="Maruyama T."/>
            <person name="Minagawa J."/>
            <person name="Obokata J."/>
            <person name="Shigenobu S."/>
        </authorList>
    </citation>
    <scope>NUCLEOTIDE SEQUENCE [LARGE SCALE GENOMIC DNA]</scope>
</reference>
<comment type="caution">
    <text evidence="1">The sequence shown here is derived from an EMBL/GenBank/DDBJ whole genome shotgun (WGS) entry which is preliminary data.</text>
</comment>
<organism evidence="1 2">
    <name type="scientific">Plakobranchus ocellatus</name>
    <dbReference type="NCBI Taxonomy" id="259542"/>
    <lineage>
        <taxon>Eukaryota</taxon>
        <taxon>Metazoa</taxon>
        <taxon>Spiralia</taxon>
        <taxon>Lophotrochozoa</taxon>
        <taxon>Mollusca</taxon>
        <taxon>Gastropoda</taxon>
        <taxon>Heterobranchia</taxon>
        <taxon>Euthyneura</taxon>
        <taxon>Panpulmonata</taxon>
        <taxon>Sacoglossa</taxon>
        <taxon>Placobranchoidea</taxon>
        <taxon>Plakobranchidae</taxon>
        <taxon>Plakobranchus</taxon>
    </lineage>
</organism>
<sequence>MVLWRQRQVIIFPGGVVLTDYRAFVHNLNGKGSADAGETLQLMHELMLVRERLGYSAVATFACWNCRERNSQLSRKMWEDSNSSQIILFP</sequence>
<dbReference type="EMBL" id="BLXT01001235">
    <property type="protein sequence ID" value="GFN83822.1"/>
    <property type="molecule type" value="Genomic_DNA"/>
</dbReference>
<gene>
    <name evidence="1" type="ORF">PoB_001032800</name>
</gene>
<accession>A0AAV3YMP3</accession>
<proteinExistence type="predicted"/>
<name>A0AAV3YMP3_9GAST</name>
<evidence type="ECO:0000313" key="1">
    <source>
        <dbReference type="EMBL" id="GFN83822.1"/>
    </source>
</evidence>
<evidence type="ECO:0000313" key="2">
    <source>
        <dbReference type="Proteomes" id="UP000735302"/>
    </source>
</evidence>